<feature type="non-terminal residue" evidence="2">
    <location>
        <position position="224"/>
    </location>
</feature>
<dbReference type="AlphaFoldDB" id="A0A5J9WJ96"/>
<dbReference type="EMBL" id="RWGY01000004">
    <property type="protein sequence ID" value="TVU48006.1"/>
    <property type="molecule type" value="Genomic_DNA"/>
</dbReference>
<evidence type="ECO:0000313" key="2">
    <source>
        <dbReference type="EMBL" id="TVU48006.1"/>
    </source>
</evidence>
<gene>
    <name evidence="2" type="ORF">EJB05_07625</name>
</gene>
<reference evidence="2 3" key="1">
    <citation type="journal article" date="2019" name="Sci. Rep.">
        <title>A high-quality genome of Eragrostis curvula grass provides insights into Poaceae evolution and supports new strategies to enhance forage quality.</title>
        <authorList>
            <person name="Carballo J."/>
            <person name="Santos B.A.C.M."/>
            <person name="Zappacosta D."/>
            <person name="Garbus I."/>
            <person name="Selva J.P."/>
            <person name="Gallo C.A."/>
            <person name="Diaz A."/>
            <person name="Albertini E."/>
            <person name="Caccamo M."/>
            <person name="Echenique V."/>
        </authorList>
    </citation>
    <scope>NUCLEOTIDE SEQUENCE [LARGE SCALE GENOMIC DNA]</scope>
    <source>
        <strain evidence="3">cv. Victoria</strain>
        <tissue evidence="2">Leaf</tissue>
    </source>
</reference>
<keyword evidence="3" id="KW-1185">Reference proteome</keyword>
<dbReference type="Proteomes" id="UP000324897">
    <property type="component" value="Chromosome 5"/>
</dbReference>
<name>A0A5J9WJ96_9POAL</name>
<evidence type="ECO:0000313" key="3">
    <source>
        <dbReference type="Proteomes" id="UP000324897"/>
    </source>
</evidence>
<feature type="compositionally biased region" description="Basic and acidic residues" evidence="1">
    <location>
        <begin position="28"/>
        <end position="49"/>
    </location>
</feature>
<feature type="region of interest" description="Disordered" evidence="1">
    <location>
        <begin position="1"/>
        <end position="53"/>
    </location>
</feature>
<protein>
    <submittedName>
        <fullName evidence="2">Uncharacterized protein</fullName>
    </submittedName>
</protein>
<proteinExistence type="predicted"/>
<dbReference type="Gramene" id="TVU48006">
    <property type="protein sequence ID" value="TVU48006"/>
    <property type="gene ID" value="EJB05_07625"/>
</dbReference>
<accession>A0A5J9WJ96</accession>
<feature type="compositionally biased region" description="Basic and acidic residues" evidence="1">
    <location>
        <begin position="123"/>
        <end position="134"/>
    </location>
</feature>
<comment type="caution">
    <text evidence="2">The sequence shown here is derived from an EMBL/GenBank/DDBJ whole genome shotgun (WGS) entry which is preliminary data.</text>
</comment>
<organism evidence="2 3">
    <name type="scientific">Eragrostis curvula</name>
    <name type="common">weeping love grass</name>
    <dbReference type="NCBI Taxonomy" id="38414"/>
    <lineage>
        <taxon>Eukaryota</taxon>
        <taxon>Viridiplantae</taxon>
        <taxon>Streptophyta</taxon>
        <taxon>Embryophyta</taxon>
        <taxon>Tracheophyta</taxon>
        <taxon>Spermatophyta</taxon>
        <taxon>Magnoliopsida</taxon>
        <taxon>Liliopsida</taxon>
        <taxon>Poales</taxon>
        <taxon>Poaceae</taxon>
        <taxon>PACMAD clade</taxon>
        <taxon>Chloridoideae</taxon>
        <taxon>Eragrostideae</taxon>
        <taxon>Eragrostidinae</taxon>
        <taxon>Eragrostis</taxon>
    </lineage>
</organism>
<sequence length="224" mass="24214">MDACSLEIASQPSRPCEEHRHARLLHLGGERDAGHGGEARHPRLPDQPERVSSSMAIQQACRQLEQDQVVLFLGLWGGVGSDDETSEHPKGIGGKSPARAPRAGSERATSLYNGGALVSSASEHGRRASPRETTGRPVSRVIAHKEVTEFKEASVKIKNNVHKASNVASDDAKEAEKMNMPAAGPVVDLHLDVIVDEEDDPLLLSPEDCETLVRDRLDEAETAR</sequence>
<feature type="non-terminal residue" evidence="2">
    <location>
        <position position="1"/>
    </location>
</feature>
<evidence type="ECO:0000256" key="1">
    <source>
        <dbReference type="SAM" id="MobiDB-lite"/>
    </source>
</evidence>
<feature type="region of interest" description="Disordered" evidence="1">
    <location>
        <begin position="81"/>
        <end position="137"/>
    </location>
</feature>